<evidence type="ECO:0000256" key="7">
    <source>
        <dbReference type="ARBA" id="ARBA00023136"/>
    </source>
</evidence>
<evidence type="ECO:0000256" key="8">
    <source>
        <dbReference type="ARBA" id="ARBA00023170"/>
    </source>
</evidence>
<evidence type="ECO:0000313" key="16">
    <source>
        <dbReference type="Proteomes" id="UP000294832"/>
    </source>
</evidence>
<evidence type="ECO:0000256" key="4">
    <source>
        <dbReference type="ARBA" id="ARBA00022452"/>
    </source>
</evidence>
<dbReference type="SUPFAM" id="SSF56935">
    <property type="entry name" value="Porins"/>
    <property type="match status" value="1"/>
</dbReference>
<comment type="similarity">
    <text evidence="2 10 11">Belongs to the TonB-dependent receptor family.</text>
</comment>
<keyword evidence="6 11" id="KW-0798">TonB box</keyword>
<evidence type="ECO:0000256" key="11">
    <source>
        <dbReference type="RuleBase" id="RU003357"/>
    </source>
</evidence>
<dbReference type="InterPro" id="IPR036942">
    <property type="entry name" value="Beta-barrel_TonB_sf"/>
</dbReference>
<keyword evidence="8 15" id="KW-0675">Receptor</keyword>
<evidence type="ECO:0000256" key="10">
    <source>
        <dbReference type="PROSITE-ProRule" id="PRU01360"/>
    </source>
</evidence>
<dbReference type="Gene3D" id="2.40.170.20">
    <property type="entry name" value="TonB-dependent receptor, beta-barrel domain"/>
    <property type="match status" value="1"/>
</dbReference>
<keyword evidence="9 10" id="KW-0998">Cell outer membrane</keyword>
<evidence type="ECO:0000256" key="1">
    <source>
        <dbReference type="ARBA" id="ARBA00004571"/>
    </source>
</evidence>
<protein>
    <submittedName>
        <fullName evidence="15">Iron complex outermembrane receptor protein</fullName>
    </submittedName>
</protein>
<dbReference type="GO" id="GO:0015344">
    <property type="term" value="F:siderophore uptake transmembrane transporter activity"/>
    <property type="evidence" value="ECO:0007669"/>
    <property type="project" value="TreeGrafter"/>
</dbReference>
<dbReference type="Pfam" id="PF00593">
    <property type="entry name" value="TonB_dep_Rec_b-barrel"/>
    <property type="match status" value="1"/>
</dbReference>
<evidence type="ECO:0000259" key="13">
    <source>
        <dbReference type="Pfam" id="PF00593"/>
    </source>
</evidence>
<keyword evidence="7 10" id="KW-0472">Membrane</keyword>
<feature type="signal peptide" evidence="12">
    <location>
        <begin position="1"/>
        <end position="33"/>
    </location>
</feature>
<dbReference type="InterPro" id="IPR039426">
    <property type="entry name" value="TonB-dep_rcpt-like"/>
</dbReference>
<evidence type="ECO:0000313" key="15">
    <source>
        <dbReference type="EMBL" id="TCN81258.1"/>
    </source>
</evidence>
<dbReference type="Pfam" id="PF07715">
    <property type="entry name" value="Plug"/>
    <property type="match status" value="1"/>
</dbReference>
<dbReference type="Gene3D" id="2.170.130.10">
    <property type="entry name" value="TonB-dependent receptor, plug domain"/>
    <property type="match status" value="1"/>
</dbReference>
<keyword evidence="3 10" id="KW-0813">Transport</keyword>
<organism evidence="15 16">
    <name type="scientific">Shewanella fodinae</name>
    <dbReference type="NCBI Taxonomy" id="552357"/>
    <lineage>
        <taxon>Bacteria</taxon>
        <taxon>Pseudomonadati</taxon>
        <taxon>Pseudomonadota</taxon>
        <taxon>Gammaproteobacteria</taxon>
        <taxon>Alteromonadales</taxon>
        <taxon>Shewanellaceae</taxon>
        <taxon>Shewanella</taxon>
    </lineage>
</organism>
<reference evidence="15 16" key="1">
    <citation type="submission" date="2019-03" db="EMBL/GenBank/DDBJ databases">
        <title>Freshwater and sediment microbial communities from various areas in North America, analyzing microbe dynamics in response to fracking.</title>
        <authorList>
            <person name="Lamendella R."/>
        </authorList>
    </citation>
    <scope>NUCLEOTIDE SEQUENCE [LARGE SCALE GENOMIC DNA]</scope>
    <source>
        <strain evidence="15 16">74A</strain>
    </source>
</reference>
<evidence type="ECO:0000256" key="5">
    <source>
        <dbReference type="ARBA" id="ARBA00022692"/>
    </source>
</evidence>
<dbReference type="InterPro" id="IPR000531">
    <property type="entry name" value="Beta-barrel_TonB"/>
</dbReference>
<comment type="caution">
    <text evidence="15">The sequence shown here is derived from an EMBL/GenBank/DDBJ whole genome shotgun (WGS) entry which is preliminary data.</text>
</comment>
<dbReference type="PROSITE" id="PS52016">
    <property type="entry name" value="TONB_DEPENDENT_REC_3"/>
    <property type="match status" value="1"/>
</dbReference>
<dbReference type="PANTHER" id="PTHR32552">
    <property type="entry name" value="FERRICHROME IRON RECEPTOR-RELATED"/>
    <property type="match status" value="1"/>
</dbReference>
<proteinExistence type="inferred from homology"/>
<keyword evidence="16" id="KW-1185">Reference proteome</keyword>
<evidence type="ECO:0000256" key="2">
    <source>
        <dbReference type="ARBA" id="ARBA00009810"/>
    </source>
</evidence>
<feature type="domain" description="TonB-dependent receptor-like beta-barrel" evidence="13">
    <location>
        <begin position="245"/>
        <end position="691"/>
    </location>
</feature>
<dbReference type="CDD" id="cd01347">
    <property type="entry name" value="ligand_gated_channel"/>
    <property type="match status" value="1"/>
</dbReference>
<keyword evidence="4 10" id="KW-1134">Transmembrane beta strand</keyword>
<dbReference type="Proteomes" id="UP000294832">
    <property type="component" value="Unassembled WGS sequence"/>
</dbReference>
<dbReference type="InterPro" id="IPR012910">
    <property type="entry name" value="Plug_dom"/>
</dbReference>
<dbReference type="PANTHER" id="PTHR32552:SF90">
    <property type="entry name" value="METAL-PSEUDOPALINE RECEPTOR CNTO"/>
    <property type="match status" value="1"/>
</dbReference>
<evidence type="ECO:0000256" key="3">
    <source>
        <dbReference type="ARBA" id="ARBA00022448"/>
    </source>
</evidence>
<dbReference type="FunFam" id="2.40.170.20:FF:000005">
    <property type="entry name" value="TonB-dependent siderophore receptor"/>
    <property type="match status" value="1"/>
</dbReference>
<feature type="chain" id="PRO_5020957433" evidence="12">
    <location>
        <begin position="34"/>
        <end position="722"/>
    </location>
</feature>
<keyword evidence="12" id="KW-0732">Signal</keyword>
<evidence type="ECO:0000256" key="9">
    <source>
        <dbReference type="ARBA" id="ARBA00023237"/>
    </source>
</evidence>
<accession>A0A4R2F9R4</accession>
<evidence type="ECO:0000256" key="6">
    <source>
        <dbReference type="ARBA" id="ARBA00023077"/>
    </source>
</evidence>
<evidence type="ECO:0000259" key="14">
    <source>
        <dbReference type="Pfam" id="PF07715"/>
    </source>
</evidence>
<name>A0A4R2F9R4_9GAMM</name>
<keyword evidence="5 10" id="KW-0812">Transmembrane</keyword>
<dbReference type="GO" id="GO:0009279">
    <property type="term" value="C:cell outer membrane"/>
    <property type="evidence" value="ECO:0007669"/>
    <property type="project" value="UniProtKB-SubCell"/>
</dbReference>
<dbReference type="GO" id="GO:0015891">
    <property type="term" value="P:siderophore transport"/>
    <property type="evidence" value="ECO:0007669"/>
    <property type="project" value="InterPro"/>
</dbReference>
<feature type="domain" description="TonB-dependent receptor plug" evidence="14">
    <location>
        <begin position="70"/>
        <end position="172"/>
    </location>
</feature>
<dbReference type="GO" id="GO:0038023">
    <property type="term" value="F:signaling receptor activity"/>
    <property type="evidence" value="ECO:0007669"/>
    <property type="project" value="InterPro"/>
</dbReference>
<sequence length="722" mass="79617">MKMSSITATNSPRLSGTISSAILLCCLPVISHADTVANSATAQTAADNSNIERISVVSRRMPFRGDVPLNALPQSVAVISADTLEDQAITDFQNTIDLASGIVRQNTLGGLWDSFAIRGFAGGENLPSGYLINGYSAGRGYSGRRDTVNIQSIEILKGPGSALYGRSEPGGTINIITKKPQFSPAGYLQVSAGSYDHYRAEADYTNAITDQLAFRVNGAYEDNGSFRDTIHAKKWFFSPSIDYVISDRTKLSYELELLDQKIPFDRGVVVLNNDFSQVNRKTFYGEPADGPMHVQAIGHQLSLTHELADNWQLLTGVGYRDSSLEGYSSDTELSASRQLLYQDGTTLSRQRRWRDYDAKDLSARVELSGTFQAGVKHQVLMGADGYHYQLDSFLRRWRVAPGDDTYSIDVHHPVYGQTPPAMPISNDDHEKQRAFGVYLQDQLDLTTQWKMLLGMRFDHFEQRIANSLNGSVTHQTQNTTNPRAGLVFQADDNLSLYVSYAEGFRPNSGTDVNGIPFDPENSKSWETGVKFALLDNNVTGTLALFRAEKSNILAADPVNTGYTAALGKAHSRGIELDLNAWLSDSTQLALAYAYTDAETENDVINPDWGVNIPAGSRLVNIPKHKLNLTLTQEFTLFSHSAKAGINATYVDKRLGDSVSPDYELPEYALVRIFATQHLGANWQVNASINNLLDKHYFVSSYAALWTQPGEPRTATISVKYTF</sequence>
<dbReference type="InterPro" id="IPR037066">
    <property type="entry name" value="Plug_dom_sf"/>
</dbReference>
<dbReference type="InterPro" id="IPR010105">
    <property type="entry name" value="TonB_sidphr_rcpt"/>
</dbReference>
<evidence type="ECO:0000256" key="12">
    <source>
        <dbReference type="SAM" id="SignalP"/>
    </source>
</evidence>
<dbReference type="AlphaFoldDB" id="A0A4R2F9R4"/>
<dbReference type="NCBIfam" id="TIGR01783">
    <property type="entry name" value="TonB-siderophor"/>
    <property type="match status" value="1"/>
</dbReference>
<dbReference type="EMBL" id="SLWF01000025">
    <property type="protein sequence ID" value="TCN81258.1"/>
    <property type="molecule type" value="Genomic_DNA"/>
</dbReference>
<gene>
    <name evidence="15" type="ORF">EDC91_12520</name>
</gene>
<comment type="subcellular location">
    <subcellularLocation>
        <location evidence="1 10">Cell outer membrane</location>
        <topology evidence="1 10">Multi-pass membrane protein</topology>
    </subcellularLocation>
</comment>